<dbReference type="PANTHER" id="PTHR36427">
    <property type="entry name" value="54S RIBOSOMAL PROTEIN L1, MITOCHONDRIAL"/>
    <property type="match status" value="1"/>
</dbReference>
<comment type="function">
    <text evidence="11">Protein L1 is also a translational repressor protein, it controls the translation of its operon by binding to its mRNA.</text>
</comment>
<evidence type="ECO:0000256" key="2">
    <source>
        <dbReference type="ARBA" id="ARBA00011838"/>
    </source>
</evidence>
<dbReference type="PIRSF" id="PIRSF002155">
    <property type="entry name" value="Ribosomal_L1"/>
    <property type="match status" value="1"/>
</dbReference>
<dbReference type="GO" id="GO:0015934">
    <property type="term" value="C:large ribosomal subunit"/>
    <property type="evidence" value="ECO:0007669"/>
    <property type="project" value="InterPro"/>
</dbReference>
<keyword evidence="9 11" id="KW-0687">Ribonucleoprotein</keyword>
<keyword evidence="8 11" id="KW-0689">Ribosomal protein</keyword>
<dbReference type="GO" id="GO:0000049">
    <property type="term" value="F:tRNA binding"/>
    <property type="evidence" value="ECO:0007669"/>
    <property type="project" value="UniProtKB-KW"/>
</dbReference>
<dbReference type="GO" id="GO:0003735">
    <property type="term" value="F:structural constituent of ribosome"/>
    <property type="evidence" value="ECO:0007669"/>
    <property type="project" value="InterPro"/>
</dbReference>
<accession>A0A2K5ASV9</accession>
<keyword evidence="6 11" id="KW-0810">Translation regulation</keyword>
<protein>
    <recommendedName>
        <fullName evidence="11">Large ribosomal subunit protein uL1</fullName>
    </recommendedName>
</protein>
<dbReference type="EMBL" id="LT981265">
    <property type="protein sequence ID" value="SPC34707.1"/>
    <property type="molecule type" value="Genomic_DNA"/>
</dbReference>
<sequence length="218" mass="24028">MDLDLLNLVKEAREKAGKRNFKQSVDLILVLKDIDVKKGFSINEVVALPHTPNKKAKVCVIASGDLALRARRANADKVIEGTELSALANNKREAKKLSSMYDFFLADTQLMPTVGKVLGPVLGPKGKMAMPLPFNAQVDAMLDRLRSSTRARTRNQLMVACRIGDEDMDDKMLAENAMAVINAVEKKLPAGERNIAEIMLKFTMGRVARLIPTKVVAR</sequence>
<dbReference type="CDD" id="cd00403">
    <property type="entry name" value="Ribosomal_L1"/>
    <property type="match status" value="1"/>
</dbReference>
<dbReference type="FunFam" id="3.40.50.790:FF:000005">
    <property type="entry name" value="50S ribosomal protein L1"/>
    <property type="match status" value="1"/>
</dbReference>
<dbReference type="InterPro" id="IPR028364">
    <property type="entry name" value="Ribosomal_uL1/biogenesis"/>
</dbReference>
<evidence type="ECO:0000256" key="8">
    <source>
        <dbReference type="ARBA" id="ARBA00022980"/>
    </source>
</evidence>
<keyword evidence="4 11" id="KW-0820">tRNA-binding</keyword>
<proteinExistence type="inferred from homology"/>
<evidence type="ECO:0000313" key="12">
    <source>
        <dbReference type="EMBL" id="SPC34707.1"/>
    </source>
</evidence>
<dbReference type="GO" id="GO:0006417">
    <property type="term" value="P:regulation of translation"/>
    <property type="evidence" value="ECO:0007669"/>
    <property type="project" value="UniProtKB-KW"/>
</dbReference>
<name>A0A2K5ASV9_9ARCH</name>
<dbReference type="AlphaFoldDB" id="A0A2K5ASV9"/>
<evidence type="ECO:0000256" key="3">
    <source>
        <dbReference type="ARBA" id="ARBA00022491"/>
    </source>
</evidence>
<evidence type="ECO:0000256" key="9">
    <source>
        <dbReference type="ARBA" id="ARBA00023274"/>
    </source>
</evidence>
<keyword evidence="5 11" id="KW-0699">rRNA-binding</keyword>
<dbReference type="GO" id="GO:0019843">
    <property type="term" value="F:rRNA binding"/>
    <property type="evidence" value="ECO:0007669"/>
    <property type="project" value="UniProtKB-UniRule"/>
</dbReference>
<dbReference type="Pfam" id="PF00687">
    <property type="entry name" value="Ribosomal_L1"/>
    <property type="match status" value="1"/>
</dbReference>
<dbReference type="InterPro" id="IPR023669">
    <property type="entry name" value="Ribosomal_uL1_arc"/>
</dbReference>
<comment type="function">
    <text evidence="10">Probably involved in E site tRNA release. Binds directly to 23S rRNA.</text>
</comment>
<dbReference type="NCBIfam" id="NF003244">
    <property type="entry name" value="PRK04203.1"/>
    <property type="match status" value="1"/>
</dbReference>
<keyword evidence="3 11" id="KW-0678">Repressor</keyword>
<evidence type="ECO:0000256" key="1">
    <source>
        <dbReference type="ARBA" id="ARBA00010531"/>
    </source>
</evidence>
<dbReference type="PANTHER" id="PTHR36427:SF3">
    <property type="entry name" value="LARGE RIBOSOMAL SUBUNIT PROTEIN UL1M"/>
    <property type="match status" value="1"/>
</dbReference>
<keyword evidence="13" id="KW-1185">Reference proteome</keyword>
<comment type="subunit">
    <text evidence="2 11">Part of the 50S ribosomal subunit.</text>
</comment>
<evidence type="ECO:0000256" key="10">
    <source>
        <dbReference type="ARBA" id="ARBA00045545"/>
    </source>
</evidence>
<dbReference type="Gene3D" id="3.40.50.790">
    <property type="match status" value="1"/>
</dbReference>
<dbReference type="Proteomes" id="UP000236248">
    <property type="component" value="Chromosome NCAV"/>
</dbReference>
<dbReference type="InterPro" id="IPR002143">
    <property type="entry name" value="Ribosomal_uL1"/>
</dbReference>
<evidence type="ECO:0000256" key="4">
    <source>
        <dbReference type="ARBA" id="ARBA00022555"/>
    </source>
</evidence>
<evidence type="ECO:0000256" key="11">
    <source>
        <dbReference type="HAMAP-Rule" id="MF_01318"/>
    </source>
</evidence>
<reference evidence="13" key="1">
    <citation type="submission" date="2018-01" db="EMBL/GenBank/DDBJ databases">
        <authorList>
            <person name="Kerou L M."/>
        </authorList>
    </citation>
    <scope>NUCLEOTIDE SEQUENCE [LARGE SCALE GENOMIC DNA]</scope>
    <source>
        <strain evidence="13">SCU2</strain>
    </source>
</reference>
<comment type="similarity">
    <text evidence="1 11">Belongs to the universal ribosomal protein uL1 family.</text>
</comment>
<dbReference type="GO" id="GO:0006412">
    <property type="term" value="P:translation"/>
    <property type="evidence" value="ECO:0007669"/>
    <property type="project" value="UniProtKB-UniRule"/>
</dbReference>
<evidence type="ECO:0000313" key="13">
    <source>
        <dbReference type="Proteomes" id="UP000236248"/>
    </source>
</evidence>
<dbReference type="SUPFAM" id="SSF56808">
    <property type="entry name" value="Ribosomal protein L1"/>
    <property type="match status" value="1"/>
</dbReference>
<dbReference type="RefSeq" id="WP_197706601.1">
    <property type="nucleotide sequence ID" value="NZ_LT981265.1"/>
</dbReference>
<evidence type="ECO:0000256" key="6">
    <source>
        <dbReference type="ARBA" id="ARBA00022845"/>
    </source>
</evidence>
<dbReference type="InterPro" id="IPR023674">
    <property type="entry name" value="Ribosomal_uL1-like"/>
</dbReference>
<dbReference type="Gene3D" id="3.30.190.20">
    <property type="match status" value="1"/>
</dbReference>
<gene>
    <name evidence="12" type="primary">rpl1p</name>
    <name evidence="11" type="synonym">rpl1</name>
    <name evidence="12" type="ORF">NCAV_1542</name>
</gene>
<comment type="function">
    <text evidence="11">Binds directly to 23S rRNA. Probably involved in E site tRNA release.</text>
</comment>
<organism evidence="12 13">
    <name type="scientific">Candidatus Nitrosocaldus cavascurensis</name>
    <dbReference type="NCBI Taxonomy" id="2058097"/>
    <lineage>
        <taxon>Archaea</taxon>
        <taxon>Nitrososphaerota</taxon>
        <taxon>Nitrososphaeria</taxon>
        <taxon>Candidatus Nitrosocaldales</taxon>
        <taxon>Candidatus Nitrosocaldaceae</taxon>
        <taxon>Candidatus Nitrosocaldus</taxon>
    </lineage>
</organism>
<dbReference type="GeneID" id="41595533"/>
<evidence type="ECO:0000256" key="5">
    <source>
        <dbReference type="ARBA" id="ARBA00022730"/>
    </source>
</evidence>
<keyword evidence="7 11" id="KW-0694">RNA-binding</keyword>
<evidence type="ECO:0000256" key="7">
    <source>
        <dbReference type="ARBA" id="ARBA00022884"/>
    </source>
</evidence>
<dbReference type="KEGG" id="ncv:NCAV_1542"/>
<dbReference type="HAMAP" id="MF_01318_A">
    <property type="entry name" value="Ribosomal_uL1_A"/>
    <property type="match status" value="1"/>
</dbReference>
<dbReference type="InterPro" id="IPR016095">
    <property type="entry name" value="Ribosomal_uL1_3-a/b-sand"/>
</dbReference>